<gene>
    <name evidence="1" type="ORF">Ga0080574_TMP1832</name>
</gene>
<proteinExistence type="predicted"/>
<protein>
    <submittedName>
        <fullName evidence="1">Phage DNA packaging protein, Nu1 subunit of terminase</fullName>
    </submittedName>
</protein>
<dbReference type="KEGG" id="paby:Ga0080574_TMP1832"/>
<keyword evidence="2" id="KW-1185">Reference proteome</keyword>
<dbReference type="Pfam" id="PF07471">
    <property type="entry name" value="Phage_Nu1"/>
    <property type="match status" value="1"/>
</dbReference>
<organism evidence="1 2">
    <name type="scientific">Salipiger abyssi</name>
    <dbReference type="NCBI Taxonomy" id="1250539"/>
    <lineage>
        <taxon>Bacteria</taxon>
        <taxon>Pseudomonadati</taxon>
        <taxon>Pseudomonadota</taxon>
        <taxon>Alphaproteobacteria</taxon>
        <taxon>Rhodobacterales</taxon>
        <taxon>Roseobacteraceae</taxon>
        <taxon>Salipiger</taxon>
    </lineage>
</organism>
<reference evidence="1 2" key="1">
    <citation type="submission" date="2016-04" db="EMBL/GenBank/DDBJ databases">
        <title>Deep-sea bacteria in the southern Pacific.</title>
        <authorList>
            <person name="Tang K."/>
        </authorList>
    </citation>
    <scope>NUCLEOTIDE SEQUENCE [LARGE SCALE GENOMIC DNA]</scope>
    <source>
        <strain evidence="1 2">JLT2014</strain>
    </source>
</reference>
<dbReference type="InterPro" id="IPR010906">
    <property type="entry name" value="Phage_lambda_Nu1_terminase-ssu"/>
</dbReference>
<dbReference type="AlphaFoldDB" id="A0A1P8US58"/>
<evidence type="ECO:0000313" key="2">
    <source>
        <dbReference type="Proteomes" id="UP000187059"/>
    </source>
</evidence>
<dbReference type="Proteomes" id="UP000187059">
    <property type="component" value="Chromosome"/>
</dbReference>
<dbReference type="RefSeq" id="WP_237219344.1">
    <property type="nucleotide sequence ID" value="NZ_CP015093.1"/>
</dbReference>
<evidence type="ECO:0000313" key="1">
    <source>
        <dbReference type="EMBL" id="APZ52166.1"/>
    </source>
</evidence>
<accession>A0A1P8US58</accession>
<dbReference type="EMBL" id="CP015093">
    <property type="protein sequence ID" value="APZ52166.1"/>
    <property type="molecule type" value="Genomic_DNA"/>
</dbReference>
<name>A0A1P8US58_9RHOB</name>
<sequence>MVRILDDLQLGGETIHRISGADLCELLALSPAALSDLKKRGIACHRGHNSYDLVQTVNAYILHLRGIASGRGGEDLTAQLSTERARLAKEQADAQALKNARARGELVEAAEVERTWSDVLRQVRARILAVPSRLRSELPQLDTATVAALDRGLRDALSELGNADD</sequence>